<keyword evidence="1" id="KW-0378">Hydrolase</keyword>
<dbReference type="InterPro" id="IPR050535">
    <property type="entry name" value="DNA_Repair-Maintenance_Comp"/>
</dbReference>
<feature type="domain" description="Calcineurin-like phosphoesterase" evidence="2">
    <location>
        <begin position="4"/>
        <end position="196"/>
    </location>
</feature>
<dbReference type="SUPFAM" id="SSF56300">
    <property type="entry name" value="Metallo-dependent phosphatases"/>
    <property type="match status" value="1"/>
</dbReference>
<dbReference type="GO" id="GO:0016787">
    <property type="term" value="F:hydrolase activity"/>
    <property type="evidence" value="ECO:0007669"/>
    <property type="project" value="UniProtKB-KW"/>
</dbReference>
<dbReference type="PANTHER" id="PTHR30337:SF7">
    <property type="entry name" value="PHOSPHOESTERASE"/>
    <property type="match status" value="1"/>
</dbReference>
<dbReference type="Gene3D" id="3.60.21.10">
    <property type="match status" value="1"/>
</dbReference>
<sequence>MKFNFLQISDLHLGLKIKGIDRLNYCKQALLKAFKIIKEKQLDAMIVAGDFFENDKIYREDIEFLNEVFELIYPKPVIISPGNHDFLAPNCPYDEKLLNILRFKGWQENVKIFKKPTFSYFSFKNVNIYGKPCLSRQMRAFDKIEDINPSKINIAVIHASRINFNPEGKEIWHPFEDSDILKSGFDYIALGHYHNYSEIYDDSGIKAAYSGSMVPTSIYEYGKRGGLIVEIVKDSGKTKIETEFVGLSDFSIKKIEISASQNIEKVKNIISTEITESDAPQDTLFILKIKGMGDLNISYLKELFSEHKILFDISEFTKFDIERFERLKEISPETTIGLFINEMLKMRELAKDEEKQIIEDALIYGLDAFAGKTLIPKFYD</sequence>
<organism evidence="3">
    <name type="scientific">Thermodesulfovibrio obliviosus</name>
    <dbReference type="NCBI Taxonomy" id="3118332"/>
    <lineage>
        <taxon>Bacteria</taxon>
        <taxon>Pseudomonadati</taxon>
        <taxon>Nitrospirota</taxon>
        <taxon>Thermodesulfovibrionia</taxon>
        <taxon>Thermodesulfovibrionales</taxon>
        <taxon>Thermodesulfovibrionaceae</taxon>
        <taxon>Thermodesulfovibrio</taxon>
    </lineage>
</organism>
<protein>
    <submittedName>
        <fullName evidence="3">Metallophosphoesterase</fullName>
    </submittedName>
</protein>
<dbReference type="PANTHER" id="PTHR30337">
    <property type="entry name" value="COMPONENT OF ATP-DEPENDENT DSDNA EXONUCLEASE"/>
    <property type="match status" value="1"/>
</dbReference>
<dbReference type="Pfam" id="PF00149">
    <property type="entry name" value="Metallophos"/>
    <property type="match status" value="1"/>
</dbReference>
<dbReference type="AlphaFoldDB" id="A0AAU8H2T5"/>
<evidence type="ECO:0000256" key="1">
    <source>
        <dbReference type="ARBA" id="ARBA00022801"/>
    </source>
</evidence>
<accession>A0AAU8H2T5</accession>
<reference evidence="3" key="1">
    <citation type="submission" date="2024-01" db="EMBL/GenBank/DDBJ databases">
        <title>The first autotrophic representatives of the genus Thermodesulfovibrio.</title>
        <authorList>
            <person name="Maltseva A.I."/>
            <person name="Elcheninov A.G."/>
            <person name="Kublanov I.V."/>
            <person name="Lebedinsky A.V."/>
            <person name="Frolov E.N."/>
        </authorList>
    </citation>
    <scope>NUCLEOTIDE SEQUENCE</scope>
    <source>
        <strain evidence="3">3462-1</strain>
    </source>
</reference>
<dbReference type="RefSeq" id="WP_353686620.1">
    <property type="nucleotide sequence ID" value="NZ_CP144374.1"/>
</dbReference>
<dbReference type="InterPro" id="IPR004843">
    <property type="entry name" value="Calcineurin-like_PHP"/>
</dbReference>
<dbReference type="EMBL" id="CP144374">
    <property type="protein sequence ID" value="XCH48981.1"/>
    <property type="molecule type" value="Genomic_DNA"/>
</dbReference>
<evidence type="ECO:0000259" key="2">
    <source>
        <dbReference type="Pfam" id="PF00149"/>
    </source>
</evidence>
<dbReference type="InterPro" id="IPR041796">
    <property type="entry name" value="Mre11_N"/>
</dbReference>
<dbReference type="KEGG" id="tob:V4D31_02200"/>
<gene>
    <name evidence="3" type="ORF">V4D31_02200</name>
</gene>
<dbReference type="InterPro" id="IPR029052">
    <property type="entry name" value="Metallo-depent_PP-like"/>
</dbReference>
<evidence type="ECO:0000313" key="3">
    <source>
        <dbReference type="EMBL" id="XCH48981.1"/>
    </source>
</evidence>
<name>A0AAU8H2T5_9BACT</name>
<dbReference type="CDD" id="cd00840">
    <property type="entry name" value="MPP_Mre11_N"/>
    <property type="match status" value="1"/>
</dbReference>
<proteinExistence type="predicted"/>